<dbReference type="RefSeq" id="WP_393010581.1">
    <property type="nucleotide sequence ID" value="NZ_JAZAQF010000014.1"/>
</dbReference>
<dbReference type="Gene3D" id="3.40.50.410">
    <property type="entry name" value="von Willebrand factor, type A domain"/>
    <property type="match status" value="1"/>
</dbReference>
<proteinExistence type="predicted"/>
<gene>
    <name evidence="2" type="ORF">VPK24_02930</name>
</gene>
<name>A0ABW7C6S4_9CYAN</name>
<keyword evidence="3" id="KW-1185">Reference proteome</keyword>
<dbReference type="InterPro" id="IPR002035">
    <property type="entry name" value="VWF_A"/>
</dbReference>
<dbReference type="PROSITE" id="PS50234">
    <property type="entry name" value="VWFA"/>
    <property type="match status" value="1"/>
</dbReference>
<dbReference type="PANTHER" id="PTHR22588">
    <property type="entry name" value="VWFA DOMAIN-CONTAINING PROTEIN"/>
    <property type="match status" value="1"/>
</dbReference>
<dbReference type="Pfam" id="PF00092">
    <property type="entry name" value="VWA"/>
    <property type="match status" value="1"/>
</dbReference>
<dbReference type="PROSITE" id="PS51257">
    <property type="entry name" value="PROKAR_LIPOPROTEIN"/>
    <property type="match status" value="1"/>
</dbReference>
<dbReference type="InterPro" id="IPR052229">
    <property type="entry name" value="Collagen-VI/PIF"/>
</dbReference>
<protein>
    <submittedName>
        <fullName evidence="2">VWA domain-containing protein</fullName>
    </submittedName>
</protein>
<evidence type="ECO:0000313" key="3">
    <source>
        <dbReference type="Proteomes" id="UP001604335"/>
    </source>
</evidence>
<dbReference type="SUPFAM" id="SSF53850">
    <property type="entry name" value="Periplasmic binding protein-like II"/>
    <property type="match status" value="1"/>
</dbReference>
<dbReference type="SMART" id="SM00327">
    <property type="entry name" value="VWA"/>
    <property type="match status" value="1"/>
</dbReference>
<evidence type="ECO:0000313" key="2">
    <source>
        <dbReference type="EMBL" id="MFG3816578.1"/>
    </source>
</evidence>
<feature type="domain" description="VWFA" evidence="1">
    <location>
        <begin position="412"/>
        <end position="581"/>
    </location>
</feature>
<sequence length="586" mass="63699">MLFKRRRLPKRQLWSIVFAISACITVLTACLSGGISEAKSFDDAVNILSSQVLPKITVQDELVSDAAAARYSIEGITDPLPDLADFPVFAAKPTGNSEIYVEIFGSTEKSNAERTDSRWLVDVAEAFNQKNVAIGGKPVRVGVRRIDSGAGMRLLAAGQAQPAAYSPSNNLWLALLQESGVAFEPVADRLLPNSIGFVLRGEIYQQLAAAGPVTFDSILNAIAAGKITIGYPNPYRSSVALNLMYSLFWRAAGRDQAGGLLTEQDIQSQQVASVFEQFQKQVLIATNTSPELQDIFLRDKSTLQAFPLEYQNYQTIQKMPGFEQAKFVPLGLPHTNPLVGFAWTTPDQKAALKAFAEFARSPEMQKLATETGFVDTDYTQSGQFPPVNPSGKILKAIQAQWKRGKDVGKTVYLMTVVDTSGSMDGEPLKAVQEGLKAATTQINTGNQVGLVTFSDQVVRRLALAPFDRLQHQKFLAAIESLRADGGTAMYNGLMVALNELVAKKKTDPNGRFYVIVLSDGDSNAGFKLSDVKSIIAQSGIRVYPIAYGEVDKNQLEAIAALRESSVQTGDPKTVRDLLKGLFETNL</sequence>
<dbReference type="SUPFAM" id="SSF53300">
    <property type="entry name" value="vWA-like"/>
    <property type="match status" value="1"/>
</dbReference>
<accession>A0ABW7C6S4</accession>
<dbReference type="EMBL" id="JAZAQF010000014">
    <property type="protein sequence ID" value="MFG3816578.1"/>
    <property type="molecule type" value="Genomic_DNA"/>
</dbReference>
<evidence type="ECO:0000259" key="1">
    <source>
        <dbReference type="PROSITE" id="PS50234"/>
    </source>
</evidence>
<dbReference type="Proteomes" id="UP001604335">
    <property type="component" value="Unassembled WGS sequence"/>
</dbReference>
<organism evidence="2 3">
    <name type="scientific">Limnothrix redekei LRLZ20PSL1</name>
    <dbReference type="NCBI Taxonomy" id="3112953"/>
    <lineage>
        <taxon>Bacteria</taxon>
        <taxon>Bacillati</taxon>
        <taxon>Cyanobacteriota</taxon>
        <taxon>Cyanophyceae</taxon>
        <taxon>Pseudanabaenales</taxon>
        <taxon>Pseudanabaenaceae</taxon>
        <taxon>Limnothrix</taxon>
    </lineage>
</organism>
<dbReference type="Pfam" id="PF13531">
    <property type="entry name" value="SBP_bac_11"/>
    <property type="match status" value="1"/>
</dbReference>
<comment type="caution">
    <text evidence="2">The sequence shown here is derived from an EMBL/GenBank/DDBJ whole genome shotgun (WGS) entry which is preliminary data.</text>
</comment>
<dbReference type="CDD" id="cd00198">
    <property type="entry name" value="vWFA"/>
    <property type="match status" value="1"/>
</dbReference>
<dbReference type="PANTHER" id="PTHR22588:SF3">
    <property type="entry name" value="VWFA DOMAIN-CONTAINING PROTEIN"/>
    <property type="match status" value="1"/>
</dbReference>
<dbReference type="InterPro" id="IPR036465">
    <property type="entry name" value="vWFA_dom_sf"/>
</dbReference>
<reference evidence="3" key="1">
    <citation type="journal article" date="2024" name="Algal Res.">
        <title>Biochemical, toxicological and genomic investigation of a high-biomass producing Limnothrix strain isolated from Italian shallow drinking water reservoir.</title>
        <authorList>
            <person name="Simonazzi M."/>
            <person name="Shishido T.K."/>
            <person name="Delbaje E."/>
            <person name="Wahlsten M."/>
            <person name="Fewer D.P."/>
            <person name="Sivonen K."/>
            <person name="Pezzolesi L."/>
            <person name="Pistocchi R."/>
        </authorList>
    </citation>
    <scope>NUCLEOTIDE SEQUENCE [LARGE SCALE GENOMIC DNA]</scope>
    <source>
        <strain evidence="3">LRLZ20PSL1</strain>
    </source>
</reference>